<keyword evidence="2" id="KW-1185">Reference proteome</keyword>
<organism evidence="1 2">
    <name type="scientific">Amycolatopsis iheyensis</name>
    <dbReference type="NCBI Taxonomy" id="2945988"/>
    <lineage>
        <taxon>Bacteria</taxon>
        <taxon>Bacillati</taxon>
        <taxon>Actinomycetota</taxon>
        <taxon>Actinomycetes</taxon>
        <taxon>Pseudonocardiales</taxon>
        <taxon>Pseudonocardiaceae</taxon>
        <taxon>Amycolatopsis</taxon>
    </lineage>
</organism>
<dbReference type="Proteomes" id="UP001144096">
    <property type="component" value="Unassembled WGS sequence"/>
</dbReference>
<proteinExistence type="predicted"/>
<accession>A0A9X2SNN8</accession>
<dbReference type="EMBL" id="JAMXQV010000029">
    <property type="protein sequence ID" value="MCR6489024.1"/>
    <property type="molecule type" value="Genomic_DNA"/>
</dbReference>
<name>A0A9X2SNN8_9PSEU</name>
<dbReference type="AlphaFoldDB" id="A0A9X2SNN8"/>
<evidence type="ECO:0000313" key="1">
    <source>
        <dbReference type="EMBL" id="MCR6489024.1"/>
    </source>
</evidence>
<reference evidence="1" key="1">
    <citation type="submission" date="2022-06" db="EMBL/GenBank/DDBJ databases">
        <title>Amycolatopsis iheyaensis sp. nov., a new species of the genus Amycolatopsis isolated from soil in Iheya island, Japan.</title>
        <authorList>
            <person name="Ngamcharungchit C."/>
            <person name="Kanto H."/>
            <person name="Take A."/>
            <person name="Intra B."/>
            <person name="Matsumoto A."/>
            <person name="Panbangred W."/>
            <person name="Inahashi Y."/>
        </authorList>
    </citation>
    <scope>NUCLEOTIDE SEQUENCE</scope>
    <source>
        <strain evidence="1">OK19-0408</strain>
    </source>
</reference>
<gene>
    <name evidence="1" type="ORF">M8542_39970</name>
</gene>
<evidence type="ECO:0000313" key="2">
    <source>
        <dbReference type="Proteomes" id="UP001144096"/>
    </source>
</evidence>
<dbReference type="RefSeq" id="WP_257925591.1">
    <property type="nucleotide sequence ID" value="NZ_JAMXQV010000029.1"/>
</dbReference>
<sequence>MSGYDEWQWVTEHPSTFEDDGRLTFVRDTTADAVFRAHGLDPARARPRKLIETWGPSGLPHDGRPCVRLATEGAWTAVIQPVRASADGAGRPSPLAALGPEVFSVALNTMGPGELSHFLDGRPRFVMGLGEPYDSRTGDLAERWAGPLRAAGFFTASRPPSPAAELVAALAMGSRELGFTLSAERCRGPLPTVYR</sequence>
<protein>
    <submittedName>
        <fullName evidence="1">Uncharacterized protein</fullName>
    </submittedName>
</protein>
<comment type="caution">
    <text evidence="1">The sequence shown here is derived from an EMBL/GenBank/DDBJ whole genome shotgun (WGS) entry which is preliminary data.</text>
</comment>